<evidence type="ECO:0000313" key="2">
    <source>
        <dbReference type="EMBL" id="ALF54865.1"/>
    </source>
</evidence>
<name>A0A0M4STX1_9NOSO</name>
<dbReference type="Pfam" id="PF10047">
    <property type="entry name" value="DUF2281"/>
    <property type="match status" value="1"/>
</dbReference>
<evidence type="ECO:0000259" key="1">
    <source>
        <dbReference type="Pfam" id="PF10047"/>
    </source>
</evidence>
<dbReference type="OrthoDB" id="532875at2"/>
<dbReference type="PATRIC" id="fig|224013.5.peg.5234"/>
<feature type="domain" description="DUF2281" evidence="1">
    <location>
        <begin position="7"/>
        <end position="38"/>
    </location>
</feature>
<dbReference type="Proteomes" id="UP000062645">
    <property type="component" value="Chromosome"/>
</dbReference>
<dbReference type="RefSeq" id="WP_062295496.1">
    <property type="nucleotide sequence ID" value="NZ_CP012036.1"/>
</dbReference>
<evidence type="ECO:0000313" key="3">
    <source>
        <dbReference type="Proteomes" id="UP000062645"/>
    </source>
</evidence>
<proteinExistence type="predicted"/>
<dbReference type="EMBL" id="CP012036">
    <property type="protein sequence ID" value="ALF54865.1"/>
    <property type="molecule type" value="Genomic_DNA"/>
</dbReference>
<accession>A0A0M4STX1</accession>
<dbReference type="InterPro" id="IPR018739">
    <property type="entry name" value="DUF2281"/>
</dbReference>
<protein>
    <recommendedName>
        <fullName evidence="1">DUF2281 domain-containing protein</fullName>
    </recommendedName>
</protein>
<sequence length="93" mass="10719">MTIKEQITQELEKLPEPILQEILNYVQFLQAKYNKQNQVEATNNTAIKSTGASLLKHLETIGDWQGDDLQECLEEVISSRGEAKFNYKFNPFD</sequence>
<dbReference type="KEGG" id="npz:ACX27_21810"/>
<dbReference type="AlphaFoldDB" id="A0A0M4STX1"/>
<keyword evidence="3" id="KW-1185">Reference proteome</keyword>
<organism evidence="2 3">
    <name type="scientific">Nostoc piscinale CENA21</name>
    <dbReference type="NCBI Taxonomy" id="224013"/>
    <lineage>
        <taxon>Bacteria</taxon>
        <taxon>Bacillati</taxon>
        <taxon>Cyanobacteriota</taxon>
        <taxon>Cyanophyceae</taxon>
        <taxon>Nostocales</taxon>
        <taxon>Nostocaceae</taxon>
        <taxon>Nostoc</taxon>
    </lineage>
</organism>
<reference evidence="2 3" key="2">
    <citation type="journal article" date="2016" name="Genome Announc.">
        <title>Draft Genome Sequence of the N2-Fixing Cyanobacterium Nostoc piscinale CENA21, Isolated from the Brazilian Amazon Floodplain.</title>
        <authorList>
            <person name="Leao T."/>
            <person name="Guimaraes P.I."/>
            <person name="de Melo A.G."/>
            <person name="Ramos R.T."/>
            <person name="Leao P.N."/>
            <person name="Silva A."/>
            <person name="Fiore M.F."/>
            <person name="Schneider M.P."/>
        </authorList>
    </citation>
    <scope>NUCLEOTIDE SEQUENCE [LARGE SCALE GENOMIC DNA]</scope>
    <source>
        <strain evidence="2 3">CENA21</strain>
    </source>
</reference>
<gene>
    <name evidence="2" type="ORF">ACX27_21810</name>
</gene>
<reference evidence="3" key="1">
    <citation type="submission" date="2015-07" db="EMBL/GenBank/DDBJ databases">
        <title>Genome Of Nitrogen-Fixing Cyanobacterium Nostoc piscinale CENA21 From Solimoes/Amazon River Floodplain Sediments And Comparative Genomics To Uncover Biosynthetic Natural Products Potential.</title>
        <authorList>
            <person name="Leao T.F."/>
            <person name="Leao P.N."/>
            <person name="Guimaraes P.I."/>
            <person name="de Melo A.G.C."/>
            <person name="Ramos R.T.J."/>
            <person name="Silva A."/>
            <person name="Fiore M.F."/>
            <person name="Schneider M.P.C."/>
        </authorList>
    </citation>
    <scope>NUCLEOTIDE SEQUENCE [LARGE SCALE GENOMIC DNA]</scope>
    <source>
        <strain evidence="3">CENA21</strain>
    </source>
</reference>
<dbReference type="STRING" id="224013.ACX27_21810"/>